<keyword evidence="8" id="KW-1185">Reference proteome</keyword>
<keyword evidence="2 6" id="KW-0812">Transmembrane</keyword>
<protein>
    <submittedName>
        <fullName evidence="7">Uncharacterized protein</fullName>
    </submittedName>
</protein>
<dbReference type="EMBL" id="MCSB01000024">
    <property type="protein sequence ID" value="PME26883.1"/>
    <property type="molecule type" value="Genomic_DNA"/>
</dbReference>
<evidence type="ECO:0000256" key="5">
    <source>
        <dbReference type="ARBA" id="ARBA00023136"/>
    </source>
</evidence>
<evidence type="ECO:0000256" key="1">
    <source>
        <dbReference type="ARBA" id="ARBA00004551"/>
    </source>
</evidence>
<organism evidence="7 8">
    <name type="scientific">Vibrio lentus</name>
    <dbReference type="NCBI Taxonomy" id="136468"/>
    <lineage>
        <taxon>Bacteria</taxon>
        <taxon>Pseudomonadati</taxon>
        <taxon>Pseudomonadota</taxon>
        <taxon>Gammaproteobacteria</taxon>
        <taxon>Vibrionales</taxon>
        <taxon>Vibrionaceae</taxon>
        <taxon>Vibrio</taxon>
    </lineage>
</organism>
<dbReference type="Proteomes" id="UP000239763">
    <property type="component" value="Unassembled WGS sequence"/>
</dbReference>
<feature type="transmembrane region" description="Helical" evidence="6">
    <location>
        <begin position="81"/>
        <end position="103"/>
    </location>
</feature>
<comment type="subcellular location">
    <subcellularLocation>
        <location evidence="1">Host membrane</location>
    </subcellularLocation>
</comment>
<accession>A0AA45A853</accession>
<dbReference type="Pfam" id="PF17537">
    <property type="entry name" value="DUF5455"/>
    <property type="match status" value="1"/>
</dbReference>
<keyword evidence="5 6" id="KW-0472">Membrane</keyword>
<comment type="caution">
    <text evidence="7">The sequence shown here is derived from an EMBL/GenBank/DDBJ whole genome shotgun (WGS) entry which is preliminary data.</text>
</comment>
<proteinExistence type="predicted"/>
<dbReference type="AlphaFoldDB" id="A0AA45A853"/>
<evidence type="ECO:0000256" key="2">
    <source>
        <dbReference type="ARBA" id="ARBA00022692"/>
    </source>
</evidence>
<evidence type="ECO:0000313" key="7">
    <source>
        <dbReference type="EMBL" id="PME26883.1"/>
    </source>
</evidence>
<gene>
    <name evidence="7" type="ORF">BCV38_07480</name>
</gene>
<evidence type="ECO:0000256" key="6">
    <source>
        <dbReference type="SAM" id="Phobius"/>
    </source>
</evidence>
<dbReference type="RefSeq" id="WP_226974840.1">
    <property type="nucleotide sequence ID" value="NZ_JAAHTI010000001.1"/>
</dbReference>
<dbReference type="GO" id="GO:0033644">
    <property type="term" value="C:host cell membrane"/>
    <property type="evidence" value="ECO:0007669"/>
    <property type="project" value="UniProtKB-SubCell"/>
</dbReference>
<feature type="transmembrane region" description="Helical" evidence="6">
    <location>
        <begin position="15"/>
        <end position="37"/>
    </location>
</feature>
<sequence length="120" mass="13314">MIALLPILSTVGNVLRLPALAAFLGGLATKVFELFFIRFSKQMAINLTVVTMIIGMATAASFTIYAMLTAIHFLVPPFLSQAWGFFVPDIAVPCVSTIMSARVMRWAWIWQMYTITRIAP</sequence>
<keyword evidence="4 6" id="KW-1133">Transmembrane helix</keyword>
<feature type="transmembrane region" description="Helical" evidence="6">
    <location>
        <begin position="49"/>
        <end position="75"/>
    </location>
</feature>
<dbReference type="InterPro" id="IPR035210">
    <property type="entry name" value="DUF5455"/>
</dbReference>
<evidence type="ECO:0000313" key="8">
    <source>
        <dbReference type="Proteomes" id="UP000239763"/>
    </source>
</evidence>
<reference evidence="7 8" key="1">
    <citation type="journal article" date="2018" name="Nature">
        <title>A major lineage of non-tailed dsDNA viruses as unrecognized killers of marine bacteria.</title>
        <authorList>
            <person name="Kauffman K.M."/>
            <person name="Hussain F.A."/>
            <person name="Yang J."/>
            <person name="Arevalo P."/>
            <person name="Brown J.M."/>
            <person name="Chang W.K."/>
            <person name="VanInsberghe D."/>
            <person name="Elsherbini J."/>
            <person name="Sharma R.S."/>
            <person name="Cutler M.B."/>
            <person name="Kelly L."/>
            <person name="Polz M.F."/>
        </authorList>
    </citation>
    <scope>NUCLEOTIDE SEQUENCE [LARGE SCALE GENOMIC DNA]</scope>
    <source>
        <strain evidence="7 8">10N.286.55.E1</strain>
    </source>
</reference>
<evidence type="ECO:0000256" key="3">
    <source>
        <dbReference type="ARBA" id="ARBA00022870"/>
    </source>
</evidence>
<keyword evidence="3" id="KW-1043">Host membrane</keyword>
<name>A0AA45A853_9VIBR</name>
<evidence type="ECO:0000256" key="4">
    <source>
        <dbReference type="ARBA" id="ARBA00022989"/>
    </source>
</evidence>